<gene>
    <name evidence="4" type="ORF">PCOR1329_LOCUS64893</name>
</gene>
<organism evidence="4 5">
    <name type="scientific">Prorocentrum cordatum</name>
    <dbReference type="NCBI Taxonomy" id="2364126"/>
    <lineage>
        <taxon>Eukaryota</taxon>
        <taxon>Sar</taxon>
        <taxon>Alveolata</taxon>
        <taxon>Dinophyceae</taxon>
        <taxon>Prorocentrales</taxon>
        <taxon>Prorocentraceae</taxon>
        <taxon>Prorocentrum</taxon>
    </lineage>
</organism>
<accession>A0ABN9WC15</accession>
<dbReference type="EMBL" id="CAUYUJ010018286">
    <property type="protein sequence ID" value="CAK0882339.1"/>
    <property type="molecule type" value="Genomic_DNA"/>
</dbReference>
<feature type="region of interest" description="Disordered" evidence="3">
    <location>
        <begin position="1"/>
        <end position="63"/>
    </location>
</feature>
<dbReference type="InterPro" id="IPR016024">
    <property type="entry name" value="ARM-type_fold"/>
</dbReference>
<dbReference type="InterPro" id="IPR000225">
    <property type="entry name" value="Armadillo"/>
</dbReference>
<feature type="compositionally biased region" description="Low complexity" evidence="3">
    <location>
        <begin position="19"/>
        <end position="54"/>
    </location>
</feature>
<sequence>MEQPLLGAAAPRPGSGRTPAPRGGAKAPEAAARGGGARSSPEAPAARGGPAARGEGPGGPPGLVQRVVEAVQDLCSPVGLVLREDRAHLSGIGGESPQAAASRQHEHEALLAMPTAPLVSVMAAMSRYDGSDMAEAGCRRLCELQAQQEEGLLAAGAAELVLRAMERHKGDRSLGIQEAGVRFLRDAASSREGQAKVAAAGGCHAVLRAMSGRAASGSPRMQELGCGAVLNLARDHSEGGSKGHAAWKVGMEGGVGAVLQAMTACEDSPQVQQAACAALRALLLDPSSQAKVVAGDGIQALLLATTVHAADAAVVAAACSALLLLARAYPDSLPQMAAAGAAAAAARCLSDHAADAAARAASRSLLDLLGAAHGPAPRAAP</sequence>
<evidence type="ECO:0008006" key="6">
    <source>
        <dbReference type="Google" id="ProtNLM"/>
    </source>
</evidence>
<comment type="caution">
    <text evidence="4">The sequence shown here is derived from an EMBL/GenBank/DDBJ whole genome shotgun (WGS) entry which is preliminary data.</text>
</comment>
<evidence type="ECO:0000256" key="1">
    <source>
        <dbReference type="ARBA" id="ARBA00022737"/>
    </source>
</evidence>
<dbReference type="Gene3D" id="1.25.10.10">
    <property type="entry name" value="Leucine-rich Repeat Variant"/>
    <property type="match status" value="1"/>
</dbReference>
<dbReference type="InterPro" id="IPR011989">
    <property type="entry name" value="ARM-like"/>
</dbReference>
<dbReference type="PANTHER" id="PTHR22895">
    <property type="entry name" value="ARMADILLO REPEAT-CONTAINING PROTEIN 6"/>
    <property type="match status" value="1"/>
</dbReference>
<dbReference type="SUPFAM" id="SSF48371">
    <property type="entry name" value="ARM repeat"/>
    <property type="match status" value="1"/>
</dbReference>
<dbReference type="PANTHER" id="PTHR22895:SF0">
    <property type="entry name" value="ARMADILLO REPEAT-CONTAINING PROTEIN 6"/>
    <property type="match status" value="1"/>
</dbReference>
<keyword evidence="5" id="KW-1185">Reference proteome</keyword>
<reference evidence="4" key="1">
    <citation type="submission" date="2023-10" db="EMBL/GenBank/DDBJ databases">
        <authorList>
            <person name="Chen Y."/>
            <person name="Shah S."/>
            <person name="Dougan E. K."/>
            <person name="Thang M."/>
            <person name="Chan C."/>
        </authorList>
    </citation>
    <scope>NUCLEOTIDE SEQUENCE [LARGE SCALE GENOMIC DNA]</scope>
</reference>
<protein>
    <recommendedName>
        <fullName evidence="6">Armadillo repeat-containing protein 8</fullName>
    </recommendedName>
</protein>
<dbReference type="PROSITE" id="PS50176">
    <property type="entry name" value="ARM_REPEAT"/>
    <property type="match status" value="1"/>
</dbReference>
<evidence type="ECO:0000313" key="5">
    <source>
        <dbReference type="Proteomes" id="UP001189429"/>
    </source>
</evidence>
<keyword evidence="1" id="KW-0677">Repeat</keyword>
<evidence type="ECO:0000313" key="4">
    <source>
        <dbReference type="EMBL" id="CAK0882339.1"/>
    </source>
</evidence>
<proteinExistence type="predicted"/>
<evidence type="ECO:0000256" key="3">
    <source>
        <dbReference type="SAM" id="MobiDB-lite"/>
    </source>
</evidence>
<feature type="repeat" description="ARM" evidence="2">
    <location>
        <begin position="253"/>
        <end position="297"/>
    </location>
</feature>
<name>A0ABN9WC15_9DINO</name>
<dbReference type="Proteomes" id="UP001189429">
    <property type="component" value="Unassembled WGS sequence"/>
</dbReference>
<evidence type="ECO:0000256" key="2">
    <source>
        <dbReference type="PROSITE-ProRule" id="PRU00259"/>
    </source>
</evidence>